<feature type="transmembrane region" description="Helical" evidence="1">
    <location>
        <begin position="59"/>
        <end position="84"/>
    </location>
</feature>
<dbReference type="AlphaFoldDB" id="A0A5C6RWT9"/>
<evidence type="ECO:0000256" key="1">
    <source>
        <dbReference type="SAM" id="Phobius"/>
    </source>
</evidence>
<feature type="transmembrane region" description="Helical" evidence="1">
    <location>
        <begin position="288"/>
        <end position="309"/>
    </location>
</feature>
<reference evidence="2 3" key="1">
    <citation type="submission" date="2019-08" db="EMBL/GenBank/DDBJ databases">
        <title>Genome of Vicingus serpentipes NCIMB 15042.</title>
        <authorList>
            <person name="Bowman J.P."/>
        </authorList>
    </citation>
    <scope>NUCLEOTIDE SEQUENCE [LARGE SCALE GENOMIC DNA]</scope>
    <source>
        <strain evidence="2 3">NCIMB 15042</strain>
    </source>
</reference>
<evidence type="ECO:0000313" key="3">
    <source>
        <dbReference type="Proteomes" id="UP000321721"/>
    </source>
</evidence>
<dbReference type="PANTHER" id="PTHR41983">
    <property type="entry name" value="SHORT-CHAIN FATTY ACID TRANSPORTER-RELATED"/>
    <property type="match status" value="1"/>
</dbReference>
<accession>A0A5C6RWT9</accession>
<gene>
    <name evidence="2" type="ORF">FRY74_02295</name>
</gene>
<keyword evidence="1" id="KW-1133">Transmembrane helix</keyword>
<feature type="transmembrane region" description="Helical" evidence="1">
    <location>
        <begin position="143"/>
        <end position="161"/>
    </location>
</feature>
<feature type="transmembrane region" description="Helical" evidence="1">
    <location>
        <begin position="13"/>
        <end position="38"/>
    </location>
</feature>
<dbReference type="InterPro" id="IPR006160">
    <property type="entry name" value="SCFA_transpt_AtoE"/>
</dbReference>
<protein>
    <submittedName>
        <fullName evidence="2">Short-chain fatty acid transporter</fullName>
    </submittedName>
</protein>
<keyword evidence="1" id="KW-0812">Transmembrane</keyword>
<feature type="transmembrane region" description="Helical" evidence="1">
    <location>
        <begin position="209"/>
        <end position="228"/>
    </location>
</feature>
<feature type="transmembrane region" description="Helical" evidence="1">
    <location>
        <begin position="441"/>
        <end position="462"/>
    </location>
</feature>
<dbReference type="PANTHER" id="PTHR41983:SF2">
    <property type="entry name" value="SHORT-CHAIN FATTY ACID TRANSPORTER-RELATED"/>
    <property type="match status" value="1"/>
</dbReference>
<proteinExistence type="predicted"/>
<dbReference type="Proteomes" id="UP000321721">
    <property type="component" value="Unassembled WGS sequence"/>
</dbReference>
<feature type="transmembrane region" description="Helical" evidence="1">
    <location>
        <begin position="104"/>
        <end position="131"/>
    </location>
</feature>
<comment type="caution">
    <text evidence="2">The sequence shown here is derived from an EMBL/GenBank/DDBJ whole genome shotgun (WGS) entry which is preliminary data.</text>
</comment>
<keyword evidence="3" id="KW-1185">Reference proteome</keyword>
<name>A0A5C6RWT9_9FLAO</name>
<dbReference type="GO" id="GO:0005886">
    <property type="term" value="C:plasma membrane"/>
    <property type="evidence" value="ECO:0007669"/>
    <property type="project" value="TreeGrafter"/>
</dbReference>
<organism evidence="2 3">
    <name type="scientific">Vicingus serpentipes</name>
    <dbReference type="NCBI Taxonomy" id="1926625"/>
    <lineage>
        <taxon>Bacteria</taxon>
        <taxon>Pseudomonadati</taxon>
        <taxon>Bacteroidota</taxon>
        <taxon>Flavobacteriia</taxon>
        <taxon>Flavobacteriales</taxon>
        <taxon>Vicingaceae</taxon>
        <taxon>Vicingus</taxon>
    </lineage>
</organism>
<dbReference type="OrthoDB" id="9342495at2"/>
<dbReference type="RefSeq" id="WP_147098208.1">
    <property type="nucleotide sequence ID" value="NZ_VOOS01000001.1"/>
</dbReference>
<dbReference type="EMBL" id="VOOS01000001">
    <property type="protein sequence ID" value="TXB67036.1"/>
    <property type="molecule type" value="Genomic_DNA"/>
</dbReference>
<feature type="transmembrane region" description="Helical" evidence="1">
    <location>
        <begin position="321"/>
        <end position="343"/>
    </location>
</feature>
<dbReference type="Pfam" id="PF02667">
    <property type="entry name" value="SCFA_trans"/>
    <property type="match status" value="1"/>
</dbReference>
<evidence type="ECO:0000313" key="2">
    <source>
        <dbReference type="EMBL" id="TXB67036.1"/>
    </source>
</evidence>
<feature type="transmembrane region" description="Helical" evidence="1">
    <location>
        <begin position="263"/>
        <end position="282"/>
    </location>
</feature>
<keyword evidence="1" id="KW-0472">Membrane</keyword>
<sequence>MSFSDKYSKVFKYLLPAPFTIAVILTIVTYCIALVFTLPNKASFSAYSYKLLQFWDDGVWNSGLMVFALQMMLMLVLGHVLALTKPVNKIISLAVNHCNSTAKAASLVTLLTVIVALFNWGLGLIFGAIFARKVAEHAKNKSIKINYPLIGAAGYSGLMVWHGGLSGSSLAKVAEPNHIKEMMSGIFSTEQINLLPNQVSYWETVGSSMNLTVMALLIVVLPISMYWLGKKVHSKNFNIKITDKDSNPQKIITGAEKLDHSSLFSILFGGIIFIYIIFKIRFEYDNNILAFFNPNNINLLLLALAILLHKNFTKFLEATDDAISGAAGILIQFPLYFGIMGIMKNSGLVGEISDFFVQISSATTYPLYTFLSAGLVNIFVPSGGGQWAVQGPIIIQAATEMGLSLPKSIMALAYGDQLTNMLQPFWALPLLGITGLKAKEILPYTLFLMIIGGFIYLSCLIIF</sequence>